<evidence type="ECO:0000259" key="4">
    <source>
        <dbReference type="Pfam" id="PF24842"/>
    </source>
</evidence>
<dbReference type="InterPro" id="IPR004854">
    <property type="entry name" value="Ufd1-like"/>
</dbReference>
<dbReference type="GO" id="GO:0031593">
    <property type="term" value="F:polyubiquitin modification-dependent protein binding"/>
    <property type="evidence" value="ECO:0007669"/>
    <property type="project" value="TreeGrafter"/>
</dbReference>
<dbReference type="InterPro" id="IPR055417">
    <property type="entry name" value="UFD1_N1"/>
</dbReference>
<dbReference type="InterPro" id="IPR055418">
    <property type="entry name" value="UFD1_N2"/>
</dbReference>
<dbReference type="InterPro" id="IPR042299">
    <property type="entry name" value="Ufd1-like_Nn"/>
</dbReference>
<keyword evidence="2" id="KW-0833">Ubl conjugation pathway</keyword>
<dbReference type="GO" id="GO:0006511">
    <property type="term" value="P:ubiquitin-dependent protein catabolic process"/>
    <property type="evidence" value="ECO:0007669"/>
    <property type="project" value="InterPro"/>
</dbReference>
<dbReference type="GO" id="GO:0036503">
    <property type="term" value="P:ERAD pathway"/>
    <property type="evidence" value="ECO:0007669"/>
    <property type="project" value="TreeGrafter"/>
</dbReference>
<feature type="domain" description="Ubiquitin fusion degradation protein UFD1 N-terminal subdomain 1" evidence="3">
    <location>
        <begin position="28"/>
        <end position="125"/>
    </location>
</feature>
<evidence type="ECO:0000256" key="1">
    <source>
        <dbReference type="ARBA" id="ARBA00006043"/>
    </source>
</evidence>
<dbReference type="Gene3D" id="2.40.40.50">
    <property type="entry name" value="Ubiquitin fusion degradation protein UFD1, N-terminal domain"/>
    <property type="match status" value="1"/>
</dbReference>
<dbReference type="Pfam" id="PF03152">
    <property type="entry name" value="UFD1_N1"/>
    <property type="match status" value="1"/>
</dbReference>
<evidence type="ECO:0000313" key="5">
    <source>
        <dbReference type="EMBL" id="JAS09743.1"/>
    </source>
</evidence>
<feature type="domain" description="Ubiquitin fusion degradation protein UFD1 N-terminal subdomain 2" evidence="4">
    <location>
        <begin position="127"/>
        <end position="201"/>
    </location>
</feature>
<proteinExistence type="inferred from homology"/>
<evidence type="ECO:0000259" key="3">
    <source>
        <dbReference type="Pfam" id="PF03152"/>
    </source>
</evidence>
<dbReference type="EMBL" id="GEDC01027555">
    <property type="protein sequence ID" value="JAS09743.1"/>
    <property type="molecule type" value="Transcribed_RNA"/>
</dbReference>
<organism evidence="5">
    <name type="scientific">Clastoptera arizonana</name>
    <name type="common">Arizona spittle bug</name>
    <dbReference type="NCBI Taxonomy" id="38151"/>
    <lineage>
        <taxon>Eukaryota</taxon>
        <taxon>Metazoa</taxon>
        <taxon>Ecdysozoa</taxon>
        <taxon>Arthropoda</taxon>
        <taxon>Hexapoda</taxon>
        <taxon>Insecta</taxon>
        <taxon>Pterygota</taxon>
        <taxon>Neoptera</taxon>
        <taxon>Paraneoptera</taxon>
        <taxon>Hemiptera</taxon>
        <taxon>Auchenorrhyncha</taxon>
        <taxon>Cercopoidea</taxon>
        <taxon>Clastopteridae</taxon>
        <taxon>Clastoptera</taxon>
    </lineage>
</organism>
<name>A0A1B6C8C2_9HEMI</name>
<comment type="similarity">
    <text evidence="1">Belongs to the UFD1 family.</text>
</comment>
<dbReference type="Pfam" id="PF24842">
    <property type="entry name" value="UFD1_N2"/>
    <property type="match status" value="1"/>
</dbReference>
<dbReference type="GO" id="GO:0034098">
    <property type="term" value="C:VCP-NPL4-UFD1 AAA ATPase complex"/>
    <property type="evidence" value="ECO:0007669"/>
    <property type="project" value="TreeGrafter"/>
</dbReference>
<dbReference type="PANTHER" id="PTHR12555:SF13">
    <property type="entry name" value="UBIQUITIN RECOGNITION FACTOR IN ER-ASSOCIATED DEGRADATION PROTEIN 1"/>
    <property type="match status" value="1"/>
</dbReference>
<accession>A0A1B6C8C2</accession>
<protein>
    <recommendedName>
        <fullName evidence="6">Ubiquitin fusion degradation protein 1 homolog</fullName>
    </recommendedName>
</protein>
<evidence type="ECO:0000256" key="2">
    <source>
        <dbReference type="ARBA" id="ARBA00022786"/>
    </source>
</evidence>
<dbReference type="PANTHER" id="PTHR12555">
    <property type="entry name" value="UBIQUITIN FUSION DEGRADATON PROTEIN 1"/>
    <property type="match status" value="1"/>
</dbReference>
<gene>
    <name evidence="5" type="ORF">g.41928</name>
</gene>
<dbReference type="Gene3D" id="3.10.330.10">
    <property type="match status" value="1"/>
</dbReference>
<reference evidence="5" key="1">
    <citation type="submission" date="2015-12" db="EMBL/GenBank/DDBJ databases">
        <title>De novo transcriptome assembly of four potential Pierce s Disease insect vectors from Arizona vineyards.</title>
        <authorList>
            <person name="Tassone E.E."/>
        </authorList>
    </citation>
    <scope>NUCLEOTIDE SEQUENCE</scope>
</reference>
<evidence type="ECO:0008006" key="6">
    <source>
        <dbReference type="Google" id="ProtNLM"/>
    </source>
</evidence>
<dbReference type="AlphaFoldDB" id="A0A1B6C8C2"/>
<sequence length="295" mass="33988">MQTLPSIEDKENKQHLSFVKFKMLTSQYKNQFHCYPFRNLSEEKRSRAEQGGKIIMPLSVLNILSEMNVEFPLLFKLTNKKTNKITHTGVLEFYEDRNIYLPTWMMRNIGVRSGEKVLVENVTLPVGSYSKFRAITSAFLDITNPKVVLEKYLRQFSCLTIGDVLCINYNNKFYDLEIVETQPLSAVNIIECDLSVDFEVPEPQEEAKQTEVKPEEKPAFAGKGFRLNGKEVKRKAEDEGEAGVKKKTYVRGVPDYEYVAGTLEFLRDSRPVRREEPVKFKAFQGEGSSMLQKKN</sequence>